<evidence type="ECO:0000259" key="2">
    <source>
        <dbReference type="Pfam" id="PF08977"/>
    </source>
</evidence>
<dbReference type="InterPro" id="IPR038117">
    <property type="entry name" value="BofC_C_sf"/>
</dbReference>
<dbReference type="Proteomes" id="UP001596505">
    <property type="component" value="Unassembled WGS sequence"/>
</dbReference>
<feature type="domain" description="Bypass of forespore C C-terminal" evidence="1">
    <location>
        <begin position="98"/>
        <end position="169"/>
    </location>
</feature>
<name>A0ABW2PV07_9BACL</name>
<protein>
    <submittedName>
        <fullName evidence="3">BofC C-terminal domain-containing protein</fullName>
    </submittedName>
</protein>
<reference evidence="4" key="1">
    <citation type="journal article" date="2019" name="Int. J. Syst. Evol. Microbiol.">
        <title>The Global Catalogue of Microorganisms (GCM) 10K type strain sequencing project: providing services to taxonomists for standard genome sequencing and annotation.</title>
        <authorList>
            <consortium name="The Broad Institute Genomics Platform"/>
            <consortium name="The Broad Institute Genome Sequencing Center for Infectious Disease"/>
            <person name="Wu L."/>
            <person name="Ma J."/>
        </authorList>
    </citation>
    <scope>NUCLEOTIDE SEQUENCE [LARGE SCALE GENOMIC DNA]</scope>
    <source>
        <strain evidence="4">CGMCC 1.16305</strain>
    </source>
</reference>
<dbReference type="Gene3D" id="3.30.70.1740">
    <property type="entry name" value="Bypass-of-forespore C, C-terminal domain"/>
    <property type="match status" value="1"/>
</dbReference>
<dbReference type="Gene3D" id="3.10.20.420">
    <property type="entry name" value="Bypass-of-forespore C, N-terminal domain"/>
    <property type="match status" value="1"/>
</dbReference>
<feature type="domain" description="Bypass-of-forespore C N-terminal" evidence="2">
    <location>
        <begin position="47"/>
        <end position="95"/>
    </location>
</feature>
<dbReference type="InterPro" id="IPR015050">
    <property type="entry name" value="BofC_C"/>
</dbReference>
<keyword evidence="4" id="KW-1185">Reference proteome</keyword>
<dbReference type="EMBL" id="JBHTCO010000011">
    <property type="protein sequence ID" value="MFC7393208.1"/>
    <property type="molecule type" value="Genomic_DNA"/>
</dbReference>
<accession>A0ABW2PV07</accession>
<proteinExistence type="predicted"/>
<evidence type="ECO:0000313" key="3">
    <source>
        <dbReference type="EMBL" id="MFC7393208.1"/>
    </source>
</evidence>
<dbReference type="Pfam" id="PF08955">
    <property type="entry name" value="BofC_C"/>
    <property type="match status" value="1"/>
</dbReference>
<sequence length="181" mass="20793">MIKLLFSLLFTSGLFFFDLNGNYSHLAQAEQSKSNMTHLQKTPVVVYVHLKKDYLDGISIERTVEEHPLSLKDIFLSYQDWQLVKQTNDNIYFEKRVNDISPVAKTVGIFGLTNDRTLTIFEGNPDKNQIIQTFFQIDTKALEANEVKDLNKGIPVRNKKHFQQVMNALAKYAEKHSSGHS</sequence>
<comment type="caution">
    <text evidence="3">The sequence shown here is derived from an EMBL/GenBank/DDBJ whole genome shotgun (WGS) entry which is preliminary data.</text>
</comment>
<evidence type="ECO:0000313" key="4">
    <source>
        <dbReference type="Proteomes" id="UP001596505"/>
    </source>
</evidence>
<dbReference type="InterPro" id="IPR038118">
    <property type="entry name" value="BOFC_N_sf"/>
</dbReference>
<gene>
    <name evidence="3" type="ORF">ACFQRG_09545</name>
</gene>
<evidence type="ECO:0000259" key="1">
    <source>
        <dbReference type="Pfam" id="PF08955"/>
    </source>
</evidence>
<dbReference type="Pfam" id="PF08977">
    <property type="entry name" value="BOFC_N"/>
    <property type="match status" value="1"/>
</dbReference>
<dbReference type="RefSeq" id="WP_380965669.1">
    <property type="nucleotide sequence ID" value="NZ_JBHTCO010000011.1"/>
</dbReference>
<dbReference type="InterPro" id="IPR015071">
    <property type="entry name" value="BOFC_N"/>
</dbReference>
<organism evidence="3 4">
    <name type="scientific">Scopulibacillus cellulosilyticus</name>
    <dbReference type="NCBI Taxonomy" id="2665665"/>
    <lineage>
        <taxon>Bacteria</taxon>
        <taxon>Bacillati</taxon>
        <taxon>Bacillota</taxon>
        <taxon>Bacilli</taxon>
        <taxon>Bacillales</taxon>
        <taxon>Sporolactobacillaceae</taxon>
        <taxon>Scopulibacillus</taxon>
    </lineage>
</organism>